<sequence length="529" mass="57289">MVISFLPILALVIQTVTAVAVPNVTARQSTSFNNPVLWEDLADLEVIRVDNAFYYTASTMHYSPGAPILRSFDLVNWEYIGHSVPSLDFDSSAYDLASGTQAYVKGIWASTLQHRPSTGTFFWLGCIEFSRTYVYTAPAITGPWNKASTLNTCYYDAGMLIDDDDTIYVAFGQTTISVAQLSADGLTEVRHQVVYNSTVGTLEGSRFIKRNGVYYILVTGPPDKEYVLRSTSGPFGPYTIQSLVLVVSPPVSSGGSPHQGGFVETQNGDWFYMAFIDAYPGGRMPVLAPVTWDSAGWPSVQLQNGGWGASYPSPLPAQPVTSPVGTDTFSSSSLSPQWEWNHNPDNSAWQLNNGLVLRTATVTSDLYAARNTLTHRILGPKSSGTILLDFTNMQDGDKAGLAMFRDISAWIGMQQTGNTRELVMVSGLSMGPTSNPPWETTNTGSVVATASISGTQVWLRATADIAPAGTKIATFSYSTDGQSFTNLGGSFTMNTDWEYFIGYRFGIFNYATKALGGSVTVKSFDIALA</sequence>
<dbReference type="InterPro" id="IPR013320">
    <property type="entry name" value="ConA-like_dom_sf"/>
</dbReference>
<feature type="domain" description="Beta-xylosidase C-terminal Concanavalin A-like" evidence="6">
    <location>
        <begin position="327"/>
        <end position="525"/>
    </location>
</feature>
<evidence type="ECO:0000256" key="3">
    <source>
        <dbReference type="ARBA" id="ARBA00023295"/>
    </source>
</evidence>
<proteinExistence type="inferred from homology"/>
<gene>
    <name evidence="7" type="ORF">D9758_014917</name>
</gene>
<keyword evidence="3 4" id="KW-0326">Glycosidase</keyword>
<dbReference type="GO" id="GO:0005975">
    <property type="term" value="P:carbohydrate metabolic process"/>
    <property type="evidence" value="ECO:0007669"/>
    <property type="project" value="InterPro"/>
</dbReference>
<dbReference type="InterPro" id="IPR023296">
    <property type="entry name" value="Glyco_hydro_beta-prop_sf"/>
</dbReference>
<evidence type="ECO:0000256" key="1">
    <source>
        <dbReference type="ARBA" id="ARBA00009865"/>
    </source>
</evidence>
<protein>
    <recommendedName>
        <fullName evidence="6">Beta-xylosidase C-terminal Concanavalin A-like domain-containing protein</fullName>
    </recommendedName>
</protein>
<dbReference type="Proteomes" id="UP000559256">
    <property type="component" value="Unassembled WGS sequence"/>
</dbReference>
<dbReference type="Pfam" id="PF04616">
    <property type="entry name" value="Glyco_hydro_43"/>
    <property type="match status" value="1"/>
</dbReference>
<feature type="chain" id="PRO_5034361901" description="Beta-xylosidase C-terminal Concanavalin A-like domain-containing protein" evidence="5">
    <location>
        <begin position="19"/>
        <end position="529"/>
    </location>
</feature>
<dbReference type="PANTHER" id="PTHR42812">
    <property type="entry name" value="BETA-XYLOSIDASE"/>
    <property type="match status" value="1"/>
</dbReference>
<evidence type="ECO:0000256" key="4">
    <source>
        <dbReference type="RuleBase" id="RU361187"/>
    </source>
</evidence>
<comment type="caution">
    <text evidence="7">The sequence shown here is derived from an EMBL/GenBank/DDBJ whole genome shotgun (WGS) entry which is preliminary data.</text>
</comment>
<name>A0A8H5C9V4_9AGAR</name>
<comment type="similarity">
    <text evidence="1 4">Belongs to the glycosyl hydrolase 43 family.</text>
</comment>
<dbReference type="AlphaFoldDB" id="A0A8H5C9V4"/>
<dbReference type="SUPFAM" id="SSF75005">
    <property type="entry name" value="Arabinanase/levansucrase/invertase"/>
    <property type="match status" value="1"/>
</dbReference>
<dbReference type="GO" id="GO:0004553">
    <property type="term" value="F:hydrolase activity, hydrolyzing O-glycosyl compounds"/>
    <property type="evidence" value="ECO:0007669"/>
    <property type="project" value="InterPro"/>
</dbReference>
<reference evidence="7 8" key="1">
    <citation type="journal article" date="2020" name="ISME J.">
        <title>Uncovering the hidden diversity of litter-decomposition mechanisms in mushroom-forming fungi.</title>
        <authorList>
            <person name="Floudas D."/>
            <person name="Bentzer J."/>
            <person name="Ahren D."/>
            <person name="Johansson T."/>
            <person name="Persson P."/>
            <person name="Tunlid A."/>
        </authorList>
    </citation>
    <scope>NUCLEOTIDE SEQUENCE [LARGE SCALE GENOMIC DNA]</scope>
    <source>
        <strain evidence="7 8">CBS 291.85</strain>
    </source>
</reference>
<organism evidence="7 8">
    <name type="scientific">Tetrapyrgos nigripes</name>
    <dbReference type="NCBI Taxonomy" id="182062"/>
    <lineage>
        <taxon>Eukaryota</taxon>
        <taxon>Fungi</taxon>
        <taxon>Dikarya</taxon>
        <taxon>Basidiomycota</taxon>
        <taxon>Agaricomycotina</taxon>
        <taxon>Agaricomycetes</taxon>
        <taxon>Agaricomycetidae</taxon>
        <taxon>Agaricales</taxon>
        <taxon>Marasmiineae</taxon>
        <taxon>Marasmiaceae</taxon>
        <taxon>Tetrapyrgos</taxon>
    </lineage>
</organism>
<dbReference type="InterPro" id="IPR006710">
    <property type="entry name" value="Glyco_hydro_43"/>
</dbReference>
<dbReference type="OrthoDB" id="2139957at2759"/>
<evidence type="ECO:0000313" key="7">
    <source>
        <dbReference type="EMBL" id="KAF5337608.1"/>
    </source>
</evidence>
<feature type="signal peptide" evidence="5">
    <location>
        <begin position="1"/>
        <end position="18"/>
    </location>
</feature>
<evidence type="ECO:0000256" key="2">
    <source>
        <dbReference type="ARBA" id="ARBA00022801"/>
    </source>
</evidence>
<keyword evidence="5" id="KW-0732">Signal</keyword>
<dbReference type="InterPro" id="IPR041542">
    <property type="entry name" value="GH43_C2"/>
</dbReference>
<dbReference type="Gene3D" id="2.115.10.20">
    <property type="entry name" value="Glycosyl hydrolase domain, family 43"/>
    <property type="match status" value="1"/>
</dbReference>
<evidence type="ECO:0000313" key="8">
    <source>
        <dbReference type="Proteomes" id="UP000559256"/>
    </source>
</evidence>
<keyword evidence="8" id="KW-1185">Reference proteome</keyword>
<dbReference type="PANTHER" id="PTHR42812:SF15">
    <property type="entry name" value="HYDROLASE, PUTATIVE (AFU_ORTHOLOGUE AFUA_2G00930)-RELATED"/>
    <property type="match status" value="1"/>
</dbReference>
<accession>A0A8H5C9V4</accession>
<evidence type="ECO:0000256" key="5">
    <source>
        <dbReference type="SAM" id="SignalP"/>
    </source>
</evidence>
<dbReference type="EMBL" id="JAACJM010000213">
    <property type="protein sequence ID" value="KAF5337608.1"/>
    <property type="molecule type" value="Genomic_DNA"/>
</dbReference>
<dbReference type="Pfam" id="PF17851">
    <property type="entry name" value="GH43_C2"/>
    <property type="match status" value="1"/>
</dbReference>
<dbReference type="SUPFAM" id="SSF49899">
    <property type="entry name" value="Concanavalin A-like lectins/glucanases"/>
    <property type="match status" value="1"/>
</dbReference>
<dbReference type="Gene3D" id="2.60.120.200">
    <property type="match status" value="1"/>
</dbReference>
<keyword evidence="2 4" id="KW-0378">Hydrolase</keyword>
<evidence type="ECO:0000259" key="6">
    <source>
        <dbReference type="Pfam" id="PF17851"/>
    </source>
</evidence>
<dbReference type="CDD" id="cd09001">
    <property type="entry name" value="GH43_FsAxh1-like"/>
    <property type="match status" value="1"/>
</dbReference>
<dbReference type="InterPro" id="IPR051795">
    <property type="entry name" value="Glycosyl_Hydrlase_43"/>
</dbReference>